<organism evidence="1 2">
    <name type="scientific">Streptosporangium oxazolinicum</name>
    <dbReference type="NCBI Taxonomy" id="909287"/>
    <lineage>
        <taxon>Bacteria</taxon>
        <taxon>Bacillati</taxon>
        <taxon>Actinomycetota</taxon>
        <taxon>Actinomycetes</taxon>
        <taxon>Streptosporangiales</taxon>
        <taxon>Streptosporangiaceae</taxon>
        <taxon>Streptosporangium</taxon>
    </lineage>
</organism>
<name>A0ABP8B6L6_9ACTN</name>
<dbReference type="Proteomes" id="UP001501251">
    <property type="component" value="Unassembled WGS sequence"/>
</dbReference>
<reference evidence="2" key="1">
    <citation type="journal article" date="2019" name="Int. J. Syst. Evol. Microbiol.">
        <title>The Global Catalogue of Microorganisms (GCM) 10K type strain sequencing project: providing services to taxonomists for standard genome sequencing and annotation.</title>
        <authorList>
            <consortium name="The Broad Institute Genomics Platform"/>
            <consortium name="The Broad Institute Genome Sequencing Center for Infectious Disease"/>
            <person name="Wu L."/>
            <person name="Ma J."/>
        </authorList>
    </citation>
    <scope>NUCLEOTIDE SEQUENCE [LARGE SCALE GENOMIC DNA]</scope>
    <source>
        <strain evidence="2">JCM 17388</strain>
    </source>
</reference>
<gene>
    <name evidence="1" type="ORF">GCM10022252_51110</name>
</gene>
<accession>A0ABP8B6L6</accession>
<sequence>MMAALAGESELLESCRDLTWWRGADHGWHIEWRDGPGAADIAAVLARQVRDPGCPDALVTRSGPATAGGATLDVMGVPFVLRAVDPVHRERFRGRAGLRRLGEALDTTRRTTSRHPWEVLLGG</sequence>
<dbReference type="EMBL" id="BAABAQ010000010">
    <property type="protein sequence ID" value="GAA4199416.1"/>
    <property type="molecule type" value="Genomic_DNA"/>
</dbReference>
<protein>
    <submittedName>
        <fullName evidence="1">Uncharacterized protein</fullName>
    </submittedName>
</protein>
<proteinExistence type="predicted"/>
<keyword evidence="2" id="KW-1185">Reference proteome</keyword>
<evidence type="ECO:0000313" key="1">
    <source>
        <dbReference type="EMBL" id="GAA4199416.1"/>
    </source>
</evidence>
<comment type="caution">
    <text evidence="1">The sequence shown here is derived from an EMBL/GenBank/DDBJ whole genome shotgun (WGS) entry which is preliminary data.</text>
</comment>
<evidence type="ECO:0000313" key="2">
    <source>
        <dbReference type="Proteomes" id="UP001501251"/>
    </source>
</evidence>